<dbReference type="Pfam" id="PF00690">
    <property type="entry name" value="Cation_ATPase_N"/>
    <property type="match status" value="1"/>
</dbReference>
<feature type="transmembrane region" description="Helical" evidence="15">
    <location>
        <begin position="843"/>
        <end position="862"/>
    </location>
</feature>
<evidence type="ECO:0000256" key="1">
    <source>
        <dbReference type="ARBA" id="ARBA00004127"/>
    </source>
</evidence>
<evidence type="ECO:0000256" key="4">
    <source>
        <dbReference type="ARBA" id="ARBA00022568"/>
    </source>
</evidence>
<evidence type="ECO:0000256" key="15">
    <source>
        <dbReference type="SAM" id="Phobius"/>
    </source>
</evidence>
<dbReference type="GO" id="GO:0005388">
    <property type="term" value="F:P-type calcium transporter activity"/>
    <property type="evidence" value="ECO:0007669"/>
    <property type="project" value="UniProtKB-EC"/>
</dbReference>
<dbReference type="InterPro" id="IPR044492">
    <property type="entry name" value="P_typ_ATPase_HD_dom"/>
</dbReference>
<dbReference type="SMART" id="SM00831">
    <property type="entry name" value="Cation_ATPase_N"/>
    <property type="match status" value="1"/>
</dbReference>
<feature type="transmembrane region" description="Helical" evidence="15">
    <location>
        <begin position="281"/>
        <end position="308"/>
    </location>
</feature>
<evidence type="ECO:0000313" key="17">
    <source>
        <dbReference type="EMBL" id="EGJ70697.1"/>
    </source>
</evidence>
<dbReference type="Gene3D" id="3.40.1110.10">
    <property type="entry name" value="Calcium-transporting ATPase, cytoplasmic domain N"/>
    <property type="match status" value="1"/>
</dbReference>
<gene>
    <name evidence="17" type="ORF">Bcop_0479</name>
</gene>
<dbReference type="SFLD" id="SFLDF00027">
    <property type="entry name" value="p-type_atpase"/>
    <property type="match status" value="1"/>
</dbReference>
<dbReference type="InterPro" id="IPR001757">
    <property type="entry name" value="P_typ_ATPase"/>
</dbReference>
<protein>
    <recommendedName>
        <fullName evidence="2">P-type Ca(2+) transporter</fullName>
        <ecNumber evidence="2">7.2.2.10</ecNumber>
    </recommendedName>
</protein>
<feature type="transmembrane region" description="Helical" evidence="15">
    <location>
        <begin position="73"/>
        <end position="92"/>
    </location>
</feature>
<dbReference type="NCBIfam" id="TIGR01517">
    <property type="entry name" value="ATPase-IIB_Ca"/>
    <property type="match status" value="1"/>
</dbReference>
<evidence type="ECO:0000256" key="10">
    <source>
        <dbReference type="ARBA" id="ARBA00022842"/>
    </source>
</evidence>
<evidence type="ECO:0000256" key="2">
    <source>
        <dbReference type="ARBA" id="ARBA00012790"/>
    </source>
</evidence>
<evidence type="ECO:0000256" key="6">
    <source>
        <dbReference type="ARBA" id="ARBA00022723"/>
    </source>
</evidence>
<dbReference type="PRINTS" id="PR00120">
    <property type="entry name" value="HATPASE"/>
</dbReference>
<feature type="domain" description="Cation-transporting P-type ATPase N-terminal" evidence="16">
    <location>
        <begin position="1"/>
        <end position="65"/>
    </location>
</feature>
<dbReference type="GO" id="GO:0046872">
    <property type="term" value="F:metal ion binding"/>
    <property type="evidence" value="ECO:0007669"/>
    <property type="project" value="UniProtKB-KW"/>
</dbReference>
<keyword evidence="6" id="KW-0479">Metal-binding</keyword>
<dbReference type="InterPro" id="IPR004014">
    <property type="entry name" value="ATPase_P-typ_cation-transptr_N"/>
</dbReference>
<keyword evidence="10" id="KW-0460">Magnesium</keyword>
<keyword evidence="14 15" id="KW-0472">Membrane</keyword>
<dbReference type="SUPFAM" id="SSF81653">
    <property type="entry name" value="Calcium ATPase, transduction domain A"/>
    <property type="match status" value="1"/>
</dbReference>
<keyword evidence="7" id="KW-0547">Nucleotide-binding</keyword>
<dbReference type="InterPro" id="IPR006068">
    <property type="entry name" value="ATPase_P-typ_cation-transptr_C"/>
</dbReference>
<dbReference type="GO" id="GO:0012505">
    <property type="term" value="C:endomembrane system"/>
    <property type="evidence" value="ECO:0007669"/>
    <property type="project" value="UniProtKB-SubCell"/>
</dbReference>
<keyword evidence="17" id="KW-0378">Hydrolase</keyword>
<comment type="subcellular location">
    <subcellularLocation>
        <location evidence="1">Endomembrane system</location>
        <topology evidence="1">Multi-pass membrane protein</topology>
    </subcellularLocation>
</comment>
<feature type="transmembrane region" description="Helical" evidence="15">
    <location>
        <begin position="807"/>
        <end position="831"/>
    </location>
</feature>
<evidence type="ECO:0000313" key="18">
    <source>
        <dbReference type="Proteomes" id="UP000018439"/>
    </source>
</evidence>
<keyword evidence="9" id="KW-0067">ATP-binding</keyword>
<dbReference type="Pfam" id="PF13246">
    <property type="entry name" value="Cation_ATPase"/>
    <property type="match status" value="1"/>
</dbReference>
<keyword evidence="5 15" id="KW-0812">Transmembrane</keyword>
<dbReference type="PANTHER" id="PTHR24093">
    <property type="entry name" value="CATION TRANSPORTING ATPASE"/>
    <property type="match status" value="1"/>
</dbReference>
<feature type="transmembrane region" description="Helical" evidence="15">
    <location>
        <begin position="747"/>
        <end position="767"/>
    </location>
</feature>
<dbReference type="SUPFAM" id="SSF81665">
    <property type="entry name" value="Calcium ATPase, transmembrane domain M"/>
    <property type="match status" value="1"/>
</dbReference>
<keyword evidence="3" id="KW-0813">Transport</keyword>
<dbReference type="InterPro" id="IPR008250">
    <property type="entry name" value="ATPase_P-typ_transduc_dom_A_sf"/>
</dbReference>
<feature type="transmembrane region" description="Helical" evidence="15">
    <location>
        <begin position="49"/>
        <end position="67"/>
    </location>
</feature>
<dbReference type="InterPro" id="IPR059000">
    <property type="entry name" value="ATPase_P-type_domA"/>
</dbReference>
<dbReference type="GO" id="GO:0005524">
    <property type="term" value="F:ATP binding"/>
    <property type="evidence" value="ECO:0007669"/>
    <property type="project" value="UniProtKB-KW"/>
</dbReference>
<dbReference type="GO" id="GO:0016887">
    <property type="term" value="F:ATP hydrolysis activity"/>
    <property type="evidence" value="ECO:0007669"/>
    <property type="project" value="InterPro"/>
</dbReference>
<evidence type="ECO:0000256" key="12">
    <source>
        <dbReference type="ARBA" id="ARBA00022989"/>
    </source>
</evidence>
<dbReference type="InterPro" id="IPR023299">
    <property type="entry name" value="ATPase_P-typ_cyto_dom_N"/>
</dbReference>
<dbReference type="Proteomes" id="UP000018439">
    <property type="component" value="Chromosome"/>
</dbReference>
<evidence type="ECO:0000256" key="7">
    <source>
        <dbReference type="ARBA" id="ARBA00022741"/>
    </source>
</evidence>
<evidence type="ECO:0000256" key="11">
    <source>
        <dbReference type="ARBA" id="ARBA00022967"/>
    </source>
</evidence>
<name>F3ZRH2_9BACE</name>
<dbReference type="Pfam" id="PF08282">
    <property type="entry name" value="Hydrolase_3"/>
    <property type="match status" value="1"/>
</dbReference>
<keyword evidence="12 15" id="KW-1133">Transmembrane helix</keyword>
<evidence type="ECO:0000256" key="9">
    <source>
        <dbReference type="ARBA" id="ARBA00022840"/>
    </source>
</evidence>
<dbReference type="InterPro" id="IPR006408">
    <property type="entry name" value="P-type_ATPase_IIB"/>
</dbReference>
<dbReference type="Gene3D" id="2.70.150.10">
    <property type="entry name" value="Calcium-transporting ATPase, cytoplasmic transduction domain A"/>
    <property type="match status" value="1"/>
</dbReference>
<feature type="transmembrane region" description="Helical" evidence="15">
    <location>
        <begin position="704"/>
        <end position="726"/>
    </location>
</feature>
<sequence>MERADTLLKNGLTSKEVEESRSKYGLNQLTPVKKVSLWQLYLDKFKDPIIQILLVAACFSLIISYIHSDYIETFGIFMAIILATTIGFYFEYDANKKFDLLNAVSDDVTVKVLRDGKVQLVGRKEIVIGDVVVLEQGEEVPADGTLLEAVSLQINESSLTGEPVIDKFTDKALFDEEATYPSNRVLRGTMVLDGHGIFVVDKIGDDTEIGRVAKLTNVDSEVTTPLKQQLTKLAKFIGKIGFTIAGLVFVVFTARDLYFFFQVEALDSWPQFLKVAEIVLKYFMVSVTLLVVAVPEGLPMSVTLSLALNMKRMLRTNNLVRKMHASETMGAITTICTDKTGTLTQNKMTVASVHKCSLPSGDGLLSENMALNSTAYLSEENGKVEGIGNPTEIALLNWLYKENIDYKELRESVEIIDQLPFSTERKFMATFVKSRVLNKKVLYIKGAPEVVLRHCAIDYAEKAQIEQTLVSLQSKAMRTLAFAYIVLDGDVAIDLKDISLYKELELIGYVGITDPIREEVPAAVASCLSAGINIKIVTGDTLVTAREIARQIGLWKEDTPMEASITGPEFEQLTDDEARERAPKLLIMSRARPTDKQRLVKLLQDKKEVVAVTGDGTNDAPALNFAQVGLSMGSGTAVAKEASDITLLDDSFNSISTAVMWGRSLYQNIQRFIVFQLTINLLALLLVLLGGITGAELPLTITQMLWVNLIMDTFAALALASIPPSIDVMKDKPRKSTDFIITRTMGRTILSIGMIFLAILLGMLYYFKGLPEGLTTYHLTYFFTFFVFLQFWNLFNMRVFGTNHSTFYGLFSSKAFWLVSILIFVGQLIIVEYGGAVFRCEPLTFSSWMEIIGLTSLTLWIGEGIRMIKRLKTR</sequence>
<evidence type="ECO:0000259" key="16">
    <source>
        <dbReference type="SMART" id="SM00831"/>
    </source>
</evidence>
<dbReference type="PANTHER" id="PTHR24093:SF369">
    <property type="entry name" value="CALCIUM-TRANSPORTING ATPASE"/>
    <property type="match status" value="1"/>
</dbReference>
<evidence type="ECO:0000256" key="13">
    <source>
        <dbReference type="ARBA" id="ARBA00023065"/>
    </source>
</evidence>
<dbReference type="InterPro" id="IPR023214">
    <property type="entry name" value="HAD_sf"/>
</dbReference>
<dbReference type="InterPro" id="IPR018303">
    <property type="entry name" value="ATPase_P-typ_P_site"/>
</dbReference>
<dbReference type="EC" id="7.2.2.10" evidence="2"/>
<evidence type="ECO:0000256" key="5">
    <source>
        <dbReference type="ARBA" id="ARBA00022692"/>
    </source>
</evidence>
<feature type="transmembrane region" description="Helical" evidence="15">
    <location>
        <begin position="672"/>
        <end position="692"/>
    </location>
</feature>
<dbReference type="OrthoDB" id="1521937at2"/>
<evidence type="ECO:0000256" key="14">
    <source>
        <dbReference type="ARBA" id="ARBA00023136"/>
    </source>
</evidence>
<evidence type="ECO:0000256" key="8">
    <source>
        <dbReference type="ARBA" id="ARBA00022837"/>
    </source>
</evidence>
<proteinExistence type="predicted"/>
<organism evidence="17 18">
    <name type="scientific">Bacteroides coprosuis DSM 18011</name>
    <dbReference type="NCBI Taxonomy" id="679937"/>
    <lineage>
        <taxon>Bacteria</taxon>
        <taxon>Pseudomonadati</taxon>
        <taxon>Bacteroidota</taxon>
        <taxon>Bacteroidia</taxon>
        <taxon>Bacteroidales</taxon>
        <taxon>Bacteroidaceae</taxon>
        <taxon>Bacteroides</taxon>
    </lineage>
</organism>
<dbReference type="GO" id="GO:0005886">
    <property type="term" value="C:plasma membrane"/>
    <property type="evidence" value="ECO:0007669"/>
    <property type="project" value="TreeGrafter"/>
</dbReference>
<keyword evidence="13" id="KW-0406">Ion transport</keyword>
<evidence type="ECO:0000256" key="3">
    <source>
        <dbReference type="ARBA" id="ARBA00022448"/>
    </source>
</evidence>
<dbReference type="SFLD" id="SFLDG00002">
    <property type="entry name" value="C1.7:_P-type_atpase_like"/>
    <property type="match status" value="1"/>
</dbReference>
<dbReference type="SFLD" id="SFLDS00003">
    <property type="entry name" value="Haloacid_Dehalogenase"/>
    <property type="match status" value="1"/>
</dbReference>
<dbReference type="Pfam" id="PF00689">
    <property type="entry name" value="Cation_ATPase_C"/>
    <property type="match status" value="1"/>
</dbReference>
<dbReference type="FunFam" id="3.40.50.1000:FF:000129">
    <property type="entry name" value="Calcium-translocating P-type ATPase PMCA-type"/>
    <property type="match status" value="1"/>
</dbReference>
<dbReference type="PRINTS" id="PR00119">
    <property type="entry name" value="CATATPASE"/>
</dbReference>
<dbReference type="AlphaFoldDB" id="F3ZRH2"/>
<feature type="transmembrane region" description="Helical" evidence="15">
    <location>
        <begin position="236"/>
        <end position="261"/>
    </location>
</feature>
<dbReference type="SUPFAM" id="SSF56784">
    <property type="entry name" value="HAD-like"/>
    <property type="match status" value="1"/>
</dbReference>
<feature type="transmembrane region" description="Helical" evidence="15">
    <location>
        <begin position="779"/>
        <end position="795"/>
    </location>
</feature>
<dbReference type="EMBL" id="CM001167">
    <property type="protein sequence ID" value="EGJ70697.1"/>
    <property type="molecule type" value="Genomic_DNA"/>
</dbReference>
<keyword evidence="11" id="KW-1278">Translocase</keyword>
<keyword evidence="8" id="KW-0106">Calcium</keyword>
<dbReference type="Gene3D" id="3.40.50.1000">
    <property type="entry name" value="HAD superfamily/HAD-like"/>
    <property type="match status" value="2"/>
</dbReference>
<dbReference type="Pfam" id="PF00122">
    <property type="entry name" value="E1-E2_ATPase"/>
    <property type="match status" value="1"/>
</dbReference>
<dbReference type="PROSITE" id="PS00154">
    <property type="entry name" value="ATPASE_E1_E2"/>
    <property type="match status" value="1"/>
</dbReference>
<dbReference type="InterPro" id="IPR036412">
    <property type="entry name" value="HAD-like_sf"/>
</dbReference>
<dbReference type="HOGENOM" id="CLU_002360_9_0_10"/>
<dbReference type="Gene3D" id="1.20.1110.10">
    <property type="entry name" value="Calcium-transporting ATPase, transmembrane domain"/>
    <property type="match status" value="2"/>
</dbReference>
<dbReference type="InterPro" id="IPR023298">
    <property type="entry name" value="ATPase_P-typ_TM_dom_sf"/>
</dbReference>
<reference evidence="17 18" key="1">
    <citation type="journal article" date="2011" name="Stand. Genomic Sci.">
        <title>Non-contiguous finished genome sequence of Bacteroides coprosuis type strain (PC139).</title>
        <authorList>
            <person name="Land M."/>
            <person name="Held B."/>
            <person name="Gronow S."/>
            <person name="Abt B."/>
            <person name="Lucas S."/>
            <person name="Del Rio T.G."/>
            <person name="Nolan M."/>
            <person name="Tice H."/>
            <person name="Cheng J.F."/>
            <person name="Pitluck S."/>
            <person name="Liolios K."/>
            <person name="Pagani I."/>
            <person name="Ivanova N."/>
            <person name="Mavromatis K."/>
            <person name="Mikhailova N."/>
            <person name="Pati A."/>
            <person name="Tapia R."/>
            <person name="Han C."/>
            <person name="Goodwin L."/>
            <person name="Chen A."/>
            <person name="Palaniappan K."/>
            <person name="Hauser L."/>
            <person name="Brambilla E.M."/>
            <person name="Rohde M."/>
            <person name="Goker M."/>
            <person name="Detter J.C."/>
            <person name="Woyke T."/>
            <person name="Bristow J."/>
            <person name="Eisen J.A."/>
            <person name="Markowitz V."/>
            <person name="Hugenholtz P."/>
            <person name="Kyrpides N.C."/>
            <person name="Klenk H.P."/>
            <person name="Lapidus A."/>
        </authorList>
    </citation>
    <scope>NUCLEOTIDE SEQUENCE</scope>
    <source>
        <strain evidence="17 18">DSM 18011</strain>
    </source>
</reference>
<dbReference type="NCBIfam" id="TIGR01494">
    <property type="entry name" value="ATPase_P-type"/>
    <property type="match status" value="2"/>
</dbReference>
<dbReference type="STRING" id="679937.Bcop_0479"/>
<keyword evidence="18" id="KW-1185">Reference proteome</keyword>
<dbReference type="eggNOG" id="COG0474">
    <property type="taxonomic scope" value="Bacteria"/>
</dbReference>
<accession>F3ZRH2</accession>
<keyword evidence="4" id="KW-0109">Calcium transport</keyword>